<dbReference type="EMBL" id="SMTF01000002">
    <property type="protein sequence ID" value="TDK27149.1"/>
    <property type="molecule type" value="Genomic_DNA"/>
</dbReference>
<name>A0A4R5U0R8_9GAMM</name>
<dbReference type="GO" id="GO:0019867">
    <property type="term" value="C:outer membrane"/>
    <property type="evidence" value="ECO:0007669"/>
    <property type="project" value="InterPro"/>
</dbReference>
<dbReference type="Gene3D" id="6.10.250.2040">
    <property type="match status" value="1"/>
</dbReference>
<reference evidence="7 8" key="1">
    <citation type="submission" date="2019-03" db="EMBL/GenBank/DDBJ databases">
        <title>Luteimonas zhaokaii sp.nov., isolated from the rectal contents of Plateau pika in Yushu, Qinghai Province, China.</title>
        <authorList>
            <person name="Zhang G."/>
        </authorList>
    </citation>
    <scope>NUCLEOTIDE SEQUENCE [LARGE SCALE GENOMIC DNA]</scope>
    <source>
        <strain evidence="7 8">B9</strain>
    </source>
</reference>
<dbReference type="Pfam" id="PF05662">
    <property type="entry name" value="YadA_stalk"/>
    <property type="match status" value="2"/>
</dbReference>
<dbReference type="SUPFAM" id="SSF54523">
    <property type="entry name" value="Pili subunits"/>
    <property type="match status" value="1"/>
</dbReference>
<feature type="chain" id="PRO_5020513687" description="Adhesin" evidence="4">
    <location>
        <begin position="36"/>
        <end position="456"/>
    </location>
</feature>
<proteinExistence type="predicted"/>
<feature type="domain" description="Trimeric autotransporter adhesin YadA-like stalk" evidence="6">
    <location>
        <begin position="149"/>
        <end position="179"/>
    </location>
</feature>
<organism evidence="7 8">
    <name type="scientific">Luteimonas aestuarii</name>
    <dbReference type="NCBI Taxonomy" id="453837"/>
    <lineage>
        <taxon>Bacteria</taxon>
        <taxon>Pseudomonadati</taxon>
        <taxon>Pseudomonadota</taxon>
        <taxon>Gammaproteobacteria</taxon>
        <taxon>Lysobacterales</taxon>
        <taxon>Lysobacteraceae</taxon>
        <taxon>Luteimonas</taxon>
    </lineage>
</organism>
<evidence type="ECO:0000256" key="3">
    <source>
        <dbReference type="SAM" id="MobiDB-lite"/>
    </source>
</evidence>
<keyword evidence="2" id="KW-0653">Protein transport</keyword>
<feature type="domain" description="Trimeric autotransporter adhesin YadA-like head" evidence="5">
    <location>
        <begin position="121"/>
        <end position="144"/>
    </location>
</feature>
<evidence type="ECO:0000259" key="5">
    <source>
        <dbReference type="Pfam" id="PF05658"/>
    </source>
</evidence>
<sequence length="456" mass="45924">MHMIQPHSTSRWAGYGRTVAMLSLLVASVHAPAMAGTTCQPSEGAATGSAPGLGAFACGSSTATAFASQAFGFLNTASADNASAFGIRNTASGVESSAFGHGNTASGARSSAFGFESRALNTGSTAIGYQAIADRDYSVAVGSGGNEHQIIHLADGTEATDAVNLRQMRAADDELGAGIAAWLGGGAAYAGGVFTAPVYVIQSSNYNNVGAAFGAVDAALTDINQRIVDAGGIQGERGDSAYEVAVRNGFAGTEADWLGSLQGPVGPGGPQGPEGPAGGGPRSVVYDNDGRDVLTLAGENGTTIANVADGVAATDAVNVRQMQAGDAATLASASTYTDTVAVQTLQSANEYTDSRFAAWDAQLDSIQRGIDDRFHQQDRRIDRQGAMGSAMLNMAINAAGSQSARGRIAVGAGFQGSEQALSIGYGRKLGTRGSFSLGGAFSGSEKSAGIGFGMDL</sequence>
<dbReference type="AlphaFoldDB" id="A0A4R5U0R8"/>
<evidence type="ECO:0008006" key="9">
    <source>
        <dbReference type="Google" id="ProtNLM"/>
    </source>
</evidence>
<dbReference type="OrthoDB" id="1632057at2"/>
<keyword evidence="8" id="KW-1185">Reference proteome</keyword>
<dbReference type="InterPro" id="IPR011049">
    <property type="entry name" value="Serralysin-like_metalloprot_C"/>
</dbReference>
<keyword evidence="4" id="KW-0732">Signal</keyword>
<evidence type="ECO:0000256" key="4">
    <source>
        <dbReference type="SAM" id="SignalP"/>
    </source>
</evidence>
<dbReference type="Gene3D" id="3.30.1300.30">
    <property type="entry name" value="GSPII I/J protein-like"/>
    <property type="match status" value="1"/>
</dbReference>
<dbReference type="Pfam" id="PF05658">
    <property type="entry name" value="YadA_head"/>
    <property type="match status" value="2"/>
</dbReference>
<gene>
    <name evidence="7" type="ORF">E2F46_02745</name>
</gene>
<dbReference type="Gene3D" id="6.10.250.2030">
    <property type="match status" value="1"/>
</dbReference>
<accession>A0A4R5U0R8</accession>
<dbReference type="Gene3D" id="2.150.10.10">
    <property type="entry name" value="Serralysin-like metalloprotease, C-terminal"/>
    <property type="match status" value="1"/>
</dbReference>
<protein>
    <recommendedName>
        <fullName evidence="9">Adhesin</fullName>
    </recommendedName>
</protein>
<dbReference type="InterPro" id="IPR008635">
    <property type="entry name" value="Coiled_stalk_dom"/>
</dbReference>
<dbReference type="CDD" id="cd12820">
    <property type="entry name" value="LbR_YadA-like"/>
    <property type="match status" value="1"/>
</dbReference>
<dbReference type="SUPFAM" id="SSF101967">
    <property type="entry name" value="Adhesin YadA, collagen-binding domain"/>
    <property type="match status" value="1"/>
</dbReference>
<feature type="domain" description="Trimeric autotransporter adhesin YadA-like head" evidence="5">
    <location>
        <begin position="91"/>
        <end position="117"/>
    </location>
</feature>
<evidence type="ECO:0000256" key="1">
    <source>
        <dbReference type="ARBA" id="ARBA00022448"/>
    </source>
</evidence>
<dbReference type="InterPro" id="IPR008640">
    <property type="entry name" value="Adhesin_Head_dom"/>
</dbReference>
<dbReference type="Proteomes" id="UP000294796">
    <property type="component" value="Unassembled WGS sequence"/>
</dbReference>
<comment type="caution">
    <text evidence="7">The sequence shown here is derived from an EMBL/GenBank/DDBJ whole genome shotgun (WGS) entry which is preliminary data.</text>
</comment>
<feature type="domain" description="Trimeric autotransporter adhesin YadA-like stalk" evidence="6">
    <location>
        <begin position="304"/>
        <end position="341"/>
    </location>
</feature>
<evidence type="ECO:0000256" key="2">
    <source>
        <dbReference type="ARBA" id="ARBA00022927"/>
    </source>
</evidence>
<dbReference type="GO" id="GO:0015031">
    <property type="term" value="P:protein transport"/>
    <property type="evidence" value="ECO:0007669"/>
    <property type="project" value="UniProtKB-KW"/>
</dbReference>
<feature type="signal peptide" evidence="4">
    <location>
        <begin position="1"/>
        <end position="35"/>
    </location>
</feature>
<evidence type="ECO:0000313" key="8">
    <source>
        <dbReference type="Proteomes" id="UP000294796"/>
    </source>
</evidence>
<dbReference type="InterPro" id="IPR045584">
    <property type="entry name" value="Pilin-like"/>
</dbReference>
<evidence type="ECO:0000259" key="6">
    <source>
        <dbReference type="Pfam" id="PF05662"/>
    </source>
</evidence>
<feature type="region of interest" description="Disordered" evidence="3">
    <location>
        <begin position="259"/>
        <end position="281"/>
    </location>
</feature>
<feature type="compositionally biased region" description="Gly residues" evidence="3">
    <location>
        <begin position="265"/>
        <end position="281"/>
    </location>
</feature>
<keyword evidence="1" id="KW-0813">Transport</keyword>
<evidence type="ECO:0000313" key="7">
    <source>
        <dbReference type="EMBL" id="TDK27149.1"/>
    </source>
</evidence>